<dbReference type="AlphaFoldDB" id="A0A9D1NLE9"/>
<evidence type="ECO:0000313" key="3">
    <source>
        <dbReference type="Proteomes" id="UP000886812"/>
    </source>
</evidence>
<accession>A0A9D1NLE9</accession>
<sequence>MSEIFSREGARGAAAVGFSVLFYALSMPGADVASLAWVWAVPMALWAATRPRWKSWLVGSAVCAWLGGALTLIWLRNLYPP</sequence>
<protein>
    <submittedName>
        <fullName evidence="2">Uncharacterized protein</fullName>
    </submittedName>
</protein>
<reference evidence="2" key="2">
    <citation type="journal article" date="2021" name="PeerJ">
        <title>Extensive microbial diversity within the chicken gut microbiome revealed by metagenomics and culture.</title>
        <authorList>
            <person name="Gilroy R."/>
            <person name="Ravi A."/>
            <person name="Getino M."/>
            <person name="Pursley I."/>
            <person name="Horton D.L."/>
            <person name="Alikhan N.F."/>
            <person name="Baker D."/>
            <person name="Gharbi K."/>
            <person name="Hall N."/>
            <person name="Watson M."/>
            <person name="Adriaenssens E.M."/>
            <person name="Foster-Nyarko E."/>
            <person name="Jarju S."/>
            <person name="Secka A."/>
            <person name="Antonio M."/>
            <person name="Oren A."/>
            <person name="Chaudhuri R.R."/>
            <person name="La Ragione R."/>
            <person name="Hildebrand F."/>
            <person name="Pallen M.J."/>
        </authorList>
    </citation>
    <scope>NUCLEOTIDE SEQUENCE</scope>
    <source>
        <strain evidence="2">10669</strain>
    </source>
</reference>
<evidence type="ECO:0000256" key="1">
    <source>
        <dbReference type="SAM" id="Phobius"/>
    </source>
</evidence>
<proteinExistence type="predicted"/>
<comment type="caution">
    <text evidence="2">The sequence shown here is derived from an EMBL/GenBank/DDBJ whole genome shotgun (WGS) entry which is preliminary data.</text>
</comment>
<keyword evidence="1" id="KW-1133">Transmembrane helix</keyword>
<feature type="transmembrane region" description="Helical" evidence="1">
    <location>
        <begin position="56"/>
        <end position="75"/>
    </location>
</feature>
<name>A0A9D1NLE9_9BACT</name>
<gene>
    <name evidence="2" type="ORF">IAC75_05950</name>
</gene>
<dbReference type="EMBL" id="DVOG01000154">
    <property type="protein sequence ID" value="HIV04672.1"/>
    <property type="molecule type" value="Genomic_DNA"/>
</dbReference>
<keyword evidence="1" id="KW-0472">Membrane</keyword>
<feature type="non-terminal residue" evidence="2">
    <location>
        <position position="81"/>
    </location>
</feature>
<evidence type="ECO:0000313" key="2">
    <source>
        <dbReference type="EMBL" id="HIV04672.1"/>
    </source>
</evidence>
<keyword evidence="1" id="KW-0812">Transmembrane</keyword>
<dbReference type="Proteomes" id="UP000886812">
    <property type="component" value="Unassembled WGS sequence"/>
</dbReference>
<organism evidence="2 3">
    <name type="scientific">Candidatus Spyradosoma merdigallinarum</name>
    <dbReference type="NCBI Taxonomy" id="2840950"/>
    <lineage>
        <taxon>Bacteria</taxon>
        <taxon>Pseudomonadati</taxon>
        <taxon>Verrucomicrobiota</taxon>
        <taxon>Opitutia</taxon>
        <taxon>Opitutia incertae sedis</taxon>
        <taxon>Candidatus Spyradosoma</taxon>
    </lineage>
</organism>
<reference evidence="2" key="1">
    <citation type="submission" date="2020-10" db="EMBL/GenBank/DDBJ databases">
        <authorList>
            <person name="Gilroy R."/>
        </authorList>
    </citation>
    <scope>NUCLEOTIDE SEQUENCE</scope>
    <source>
        <strain evidence="2">10669</strain>
    </source>
</reference>